<evidence type="ECO:0000256" key="2">
    <source>
        <dbReference type="ARBA" id="ARBA00009347"/>
    </source>
</evidence>
<evidence type="ECO:0000259" key="7">
    <source>
        <dbReference type="Pfam" id="PF00441"/>
    </source>
</evidence>
<dbReference type="EMBL" id="JACKVC010000010">
    <property type="protein sequence ID" value="MCV7388124.1"/>
    <property type="molecule type" value="Genomic_DNA"/>
</dbReference>
<protein>
    <submittedName>
        <fullName evidence="10">Acyl-CoA dehydrogenase family protein</fullName>
    </submittedName>
</protein>
<dbReference type="InterPro" id="IPR036250">
    <property type="entry name" value="AcylCo_DH-like_C"/>
</dbReference>
<evidence type="ECO:0000313" key="11">
    <source>
        <dbReference type="Proteomes" id="UP001141659"/>
    </source>
</evidence>
<organism evidence="10 11">
    <name type="scientific">Mycolicibacterium porcinum</name>
    <dbReference type="NCBI Taxonomy" id="39693"/>
    <lineage>
        <taxon>Bacteria</taxon>
        <taxon>Bacillati</taxon>
        <taxon>Actinomycetota</taxon>
        <taxon>Actinomycetes</taxon>
        <taxon>Mycobacteriales</taxon>
        <taxon>Mycobacteriaceae</taxon>
        <taxon>Mycolicibacterium</taxon>
    </lineage>
</organism>
<comment type="caution">
    <text evidence="10">The sequence shown here is derived from an EMBL/GenBank/DDBJ whole genome shotgun (WGS) entry which is preliminary data.</text>
</comment>
<dbReference type="Gene3D" id="1.20.140.10">
    <property type="entry name" value="Butyryl-CoA Dehydrogenase, subunit A, domain 3"/>
    <property type="match status" value="1"/>
</dbReference>
<dbReference type="Pfam" id="PF02771">
    <property type="entry name" value="Acyl-CoA_dh_N"/>
    <property type="match status" value="1"/>
</dbReference>
<dbReference type="InterPro" id="IPR052161">
    <property type="entry name" value="Mycobact_Acyl-CoA_DH"/>
</dbReference>
<dbReference type="SUPFAM" id="SSF56645">
    <property type="entry name" value="Acyl-CoA dehydrogenase NM domain-like"/>
    <property type="match status" value="1"/>
</dbReference>
<evidence type="ECO:0000256" key="3">
    <source>
        <dbReference type="ARBA" id="ARBA00022630"/>
    </source>
</evidence>
<reference evidence="10" key="2">
    <citation type="journal article" date="2022" name="BMC Genomics">
        <title>Comparative genome analysis of mycobacteria focusing on tRNA and non-coding RNA.</title>
        <authorList>
            <person name="Behra P.R.K."/>
            <person name="Pettersson B.M.F."/>
            <person name="Ramesh M."/>
            <person name="Das S."/>
            <person name="Dasgupta S."/>
            <person name="Kirsebom L.A."/>
        </authorList>
    </citation>
    <scope>NUCLEOTIDE SEQUENCE</scope>
    <source>
        <strain evidence="10">DSM 44242</strain>
    </source>
</reference>
<dbReference type="PANTHER" id="PTHR43292">
    <property type="entry name" value="ACYL-COA DEHYDROGENASE"/>
    <property type="match status" value="1"/>
</dbReference>
<feature type="domain" description="Acyl-CoA dehydrogenase/oxidase N-terminal" evidence="9">
    <location>
        <begin position="7"/>
        <end position="122"/>
    </location>
</feature>
<dbReference type="InterPro" id="IPR013786">
    <property type="entry name" value="AcylCoA_DH/ox_N"/>
</dbReference>
<dbReference type="InterPro" id="IPR046373">
    <property type="entry name" value="Acyl-CoA_Oxase/DH_mid-dom_sf"/>
</dbReference>
<name>A0AAW5SYH9_9MYCO</name>
<gene>
    <name evidence="10" type="ORF">H5P34_08705</name>
</gene>
<dbReference type="GO" id="GO:0016627">
    <property type="term" value="F:oxidoreductase activity, acting on the CH-CH group of donors"/>
    <property type="evidence" value="ECO:0007669"/>
    <property type="project" value="InterPro"/>
</dbReference>
<keyword evidence="4 6" id="KW-0274">FAD</keyword>
<evidence type="ECO:0000256" key="5">
    <source>
        <dbReference type="ARBA" id="ARBA00023002"/>
    </source>
</evidence>
<dbReference type="GO" id="GO:0050660">
    <property type="term" value="F:flavin adenine dinucleotide binding"/>
    <property type="evidence" value="ECO:0007669"/>
    <property type="project" value="InterPro"/>
</dbReference>
<dbReference type="GO" id="GO:0005886">
    <property type="term" value="C:plasma membrane"/>
    <property type="evidence" value="ECO:0007669"/>
    <property type="project" value="TreeGrafter"/>
</dbReference>
<dbReference type="Gene3D" id="2.40.110.10">
    <property type="entry name" value="Butyryl-CoA Dehydrogenase, subunit A, domain 2"/>
    <property type="match status" value="1"/>
</dbReference>
<dbReference type="Pfam" id="PF00441">
    <property type="entry name" value="Acyl-CoA_dh_1"/>
    <property type="match status" value="1"/>
</dbReference>
<proteinExistence type="inferred from homology"/>
<keyword evidence="5 6" id="KW-0560">Oxidoreductase</keyword>
<evidence type="ECO:0000256" key="4">
    <source>
        <dbReference type="ARBA" id="ARBA00022827"/>
    </source>
</evidence>
<dbReference type="PANTHER" id="PTHR43292:SF4">
    <property type="entry name" value="ACYL-COA DEHYDROGENASE FADE34"/>
    <property type="match status" value="1"/>
</dbReference>
<comment type="cofactor">
    <cofactor evidence="1 6">
        <name>FAD</name>
        <dbReference type="ChEBI" id="CHEBI:57692"/>
    </cofactor>
</comment>
<dbReference type="Gene3D" id="1.10.540.10">
    <property type="entry name" value="Acyl-CoA dehydrogenase/oxidase, N-terminal domain"/>
    <property type="match status" value="1"/>
</dbReference>
<dbReference type="InterPro" id="IPR009075">
    <property type="entry name" value="AcylCo_DH/oxidase_C"/>
</dbReference>
<evidence type="ECO:0000259" key="8">
    <source>
        <dbReference type="Pfam" id="PF02770"/>
    </source>
</evidence>
<dbReference type="InterPro" id="IPR006091">
    <property type="entry name" value="Acyl-CoA_Oxase/DH_mid-dom"/>
</dbReference>
<dbReference type="SUPFAM" id="SSF47203">
    <property type="entry name" value="Acyl-CoA dehydrogenase C-terminal domain-like"/>
    <property type="match status" value="1"/>
</dbReference>
<reference evidence="10" key="1">
    <citation type="submission" date="2020-07" db="EMBL/GenBank/DDBJ databases">
        <authorList>
            <person name="Pettersson B.M.F."/>
            <person name="Behra P.R.K."/>
            <person name="Ramesh M."/>
            <person name="Das S."/>
            <person name="Dasgupta S."/>
            <person name="Kirsebom L.A."/>
        </authorList>
    </citation>
    <scope>NUCLEOTIDE SEQUENCE</scope>
    <source>
        <strain evidence="10">DSM 44242</strain>
    </source>
</reference>
<dbReference type="AlphaFoldDB" id="A0AAW5SYH9"/>
<dbReference type="FunFam" id="2.40.110.10:FF:000011">
    <property type="entry name" value="Acyl-CoA dehydrogenase FadE34"/>
    <property type="match status" value="1"/>
</dbReference>
<dbReference type="Pfam" id="PF02770">
    <property type="entry name" value="Acyl-CoA_dh_M"/>
    <property type="match status" value="1"/>
</dbReference>
<feature type="domain" description="Acyl-CoA oxidase/dehydrogenase middle" evidence="8">
    <location>
        <begin position="127"/>
        <end position="221"/>
    </location>
</feature>
<accession>A0AAW5SYH9</accession>
<keyword evidence="3 6" id="KW-0285">Flavoprotein</keyword>
<evidence type="ECO:0000313" key="10">
    <source>
        <dbReference type="EMBL" id="MCV7388124.1"/>
    </source>
</evidence>
<dbReference type="Proteomes" id="UP001141659">
    <property type="component" value="Unassembled WGS sequence"/>
</dbReference>
<comment type="similarity">
    <text evidence="2 6">Belongs to the acyl-CoA dehydrogenase family.</text>
</comment>
<evidence type="ECO:0000259" key="9">
    <source>
        <dbReference type="Pfam" id="PF02771"/>
    </source>
</evidence>
<feature type="domain" description="Acyl-CoA dehydrogenase/oxidase C-terminal" evidence="7">
    <location>
        <begin position="233"/>
        <end position="388"/>
    </location>
</feature>
<sequence length="395" mass="42874">MEYGMGPELEAFRAQVRAFVAEHAPAIPPRAGVRSAENEAELKALKEWTARLFEAGYVGADWPAEYGGRDDRSAEHGIVVGEELARAAVPGVQSGSILASHALIHHGTDEQRRRHLPEIRAGRQLWCQLFSEPGAGSDLASLRTRAVLDGDTYTVNGQKVWTTDGHWADYGYLLARTDPDAPKHKGISAFIVDMSSPGITVRPLRELTGTSDFNEVFLDNVKLPAEAMIGAPGQGWAIANATLAHERTGVGAAVVTLKLAVQALTDLARRVRRGGRPAIESDLVKDRIGEFSAEVEALAALTYANVTRWSRSTERMHDAAMAKLMFSEVNLEIARFAVELGGEDGVLVEGDANVLDAGRWQDEWLYARAYTIAGGSSEIMRNLIAERGLGLPRGR</sequence>
<dbReference type="RefSeq" id="WP_036446860.1">
    <property type="nucleotide sequence ID" value="NZ_JACKVC010000010.1"/>
</dbReference>
<dbReference type="InterPro" id="IPR009100">
    <property type="entry name" value="AcylCoA_DH/oxidase_NM_dom_sf"/>
</dbReference>
<dbReference type="InterPro" id="IPR037069">
    <property type="entry name" value="AcylCoA_DH/ox_N_sf"/>
</dbReference>
<evidence type="ECO:0000256" key="1">
    <source>
        <dbReference type="ARBA" id="ARBA00001974"/>
    </source>
</evidence>
<evidence type="ECO:0000256" key="6">
    <source>
        <dbReference type="RuleBase" id="RU362125"/>
    </source>
</evidence>